<dbReference type="AlphaFoldDB" id="A0A2N9ASB4"/>
<sequence length="211" mass="23535">MIARTVSSRRDGPTDGRHDGRREARPEPPVTAAWLERVTTHYLDRYGASSEMLRRVLARRIDRRCRSRDEDASAHAGLIEETVARAQKAGLVDDARFAAARLRGLRRRGTSTRQAQARLAAKGIDRETIAATLAEEDEAAGTQQGEADTEERAAFAYARRRRLGPYRRPETREANRERDLAAMARAGFSYALAKAVLASEADEDETSINQE</sequence>
<evidence type="ECO:0000313" key="8">
    <source>
        <dbReference type="Proteomes" id="UP000233769"/>
    </source>
</evidence>
<evidence type="ECO:0000313" key="7">
    <source>
        <dbReference type="EMBL" id="SOR30172.1"/>
    </source>
</evidence>
<feature type="compositionally biased region" description="Basic and acidic residues" evidence="5">
    <location>
        <begin position="167"/>
        <end position="177"/>
    </location>
</feature>
<evidence type="ECO:0000256" key="5">
    <source>
        <dbReference type="SAM" id="MobiDB-lite"/>
    </source>
</evidence>
<comment type="subcellular location">
    <subcellularLocation>
        <location evidence="1">Cytoplasm</location>
    </subcellularLocation>
</comment>
<dbReference type="Gene3D" id="1.10.10.10">
    <property type="entry name" value="Winged helix-like DNA-binding domain superfamily/Winged helix DNA-binding domain"/>
    <property type="match status" value="1"/>
</dbReference>
<protein>
    <recommendedName>
        <fullName evidence="3">Regulatory protein RecX</fullName>
    </recommendedName>
</protein>
<dbReference type="GO" id="GO:0005737">
    <property type="term" value="C:cytoplasm"/>
    <property type="evidence" value="ECO:0007669"/>
    <property type="project" value="UniProtKB-SubCell"/>
</dbReference>
<evidence type="ECO:0000256" key="4">
    <source>
        <dbReference type="ARBA" id="ARBA00022490"/>
    </source>
</evidence>
<dbReference type="EMBL" id="LT962688">
    <property type="protein sequence ID" value="SOR30172.1"/>
    <property type="molecule type" value="Genomic_DNA"/>
</dbReference>
<name>A0A2N9ASB4_METEX</name>
<evidence type="ECO:0000259" key="6">
    <source>
        <dbReference type="Pfam" id="PF02631"/>
    </source>
</evidence>
<dbReference type="InterPro" id="IPR036388">
    <property type="entry name" value="WH-like_DNA-bd_sf"/>
</dbReference>
<reference evidence="8" key="1">
    <citation type="submission" date="2017-10" db="EMBL/GenBank/DDBJ databases">
        <authorList>
            <person name="Regsiter A."/>
            <person name="William W."/>
        </authorList>
    </citation>
    <scope>NUCLEOTIDE SEQUENCE [LARGE SCALE GENOMIC DNA]</scope>
</reference>
<feature type="region of interest" description="Disordered" evidence="5">
    <location>
        <begin position="137"/>
        <end position="177"/>
    </location>
</feature>
<dbReference type="InterPro" id="IPR053924">
    <property type="entry name" value="RecX_HTH_2nd"/>
</dbReference>
<proteinExistence type="inferred from homology"/>
<dbReference type="Proteomes" id="UP000233769">
    <property type="component" value="Chromosome tk0001"/>
</dbReference>
<feature type="domain" description="RecX second three-helical" evidence="6">
    <location>
        <begin position="93"/>
        <end position="133"/>
    </location>
</feature>
<feature type="region of interest" description="Disordered" evidence="5">
    <location>
        <begin position="1"/>
        <end position="32"/>
    </location>
</feature>
<keyword evidence="4" id="KW-0963">Cytoplasm</keyword>
<accession>A0A2N9ASB4</accession>
<gene>
    <name evidence="7" type="ORF">TK0001_3570</name>
</gene>
<comment type="similarity">
    <text evidence="2">Belongs to the RecX family.</text>
</comment>
<evidence type="ECO:0000256" key="2">
    <source>
        <dbReference type="ARBA" id="ARBA00009695"/>
    </source>
</evidence>
<organism evidence="7 8">
    <name type="scientific">Methylorubrum extorquens</name>
    <name type="common">Methylobacterium dichloromethanicum</name>
    <name type="synonym">Methylobacterium extorquens</name>
    <dbReference type="NCBI Taxonomy" id="408"/>
    <lineage>
        <taxon>Bacteria</taxon>
        <taxon>Pseudomonadati</taxon>
        <taxon>Pseudomonadota</taxon>
        <taxon>Alphaproteobacteria</taxon>
        <taxon>Hyphomicrobiales</taxon>
        <taxon>Methylobacteriaceae</taxon>
        <taxon>Methylorubrum</taxon>
    </lineage>
</organism>
<evidence type="ECO:0000256" key="3">
    <source>
        <dbReference type="ARBA" id="ARBA00018111"/>
    </source>
</evidence>
<dbReference type="Pfam" id="PF02631">
    <property type="entry name" value="RecX_HTH2"/>
    <property type="match status" value="1"/>
</dbReference>
<feature type="compositionally biased region" description="Basic and acidic residues" evidence="5">
    <location>
        <begin position="8"/>
        <end position="26"/>
    </location>
</feature>
<evidence type="ECO:0000256" key="1">
    <source>
        <dbReference type="ARBA" id="ARBA00004496"/>
    </source>
</evidence>